<evidence type="ECO:0000313" key="10">
    <source>
        <dbReference type="Proteomes" id="UP000199391"/>
    </source>
</evidence>
<dbReference type="GO" id="GO:0016491">
    <property type="term" value="F:oxidoreductase activity"/>
    <property type="evidence" value="ECO:0007669"/>
    <property type="project" value="UniProtKB-KW"/>
</dbReference>
<dbReference type="InterPro" id="IPR039261">
    <property type="entry name" value="FNR_nucleotide-bd"/>
</dbReference>
<dbReference type="PANTHER" id="PTHR47354">
    <property type="entry name" value="NADH OXIDOREDUCTASE HCR"/>
    <property type="match status" value="1"/>
</dbReference>
<dbReference type="AlphaFoldDB" id="A0A1I7LPD3"/>
<dbReference type="CDD" id="cd00207">
    <property type="entry name" value="fer2"/>
    <property type="match status" value="1"/>
</dbReference>
<keyword evidence="9" id="KW-0808">Transferase</keyword>
<dbReference type="Pfam" id="PF00111">
    <property type="entry name" value="Fer2"/>
    <property type="match status" value="1"/>
</dbReference>
<dbReference type="InterPro" id="IPR050415">
    <property type="entry name" value="MRET"/>
</dbReference>
<dbReference type="Gene3D" id="2.40.30.10">
    <property type="entry name" value="Translation factors"/>
    <property type="match status" value="1"/>
</dbReference>
<evidence type="ECO:0000259" key="8">
    <source>
        <dbReference type="PROSITE" id="PS51384"/>
    </source>
</evidence>
<evidence type="ECO:0000256" key="3">
    <source>
        <dbReference type="ARBA" id="ARBA00022723"/>
    </source>
</evidence>
<dbReference type="GO" id="GO:0008168">
    <property type="term" value="F:methyltransferase activity"/>
    <property type="evidence" value="ECO:0007669"/>
    <property type="project" value="UniProtKB-KW"/>
</dbReference>
<evidence type="ECO:0000313" key="9">
    <source>
        <dbReference type="EMBL" id="SFV11577.1"/>
    </source>
</evidence>
<dbReference type="SUPFAM" id="SSF54292">
    <property type="entry name" value="2Fe-2S ferredoxin-like"/>
    <property type="match status" value="1"/>
</dbReference>
<evidence type="ECO:0000256" key="2">
    <source>
        <dbReference type="ARBA" id="ARBA00022714"/>
    </source>
</evidence>
<dbReference type="SUPFAM" id="SSF63380">
    <property type="entry name" value="Riboflavin synthase domain-like"/>
    <property type="match status" value="1"/>
</dbReference>
<keyword evidence="4" id="KW-0560">Oxidoreductase</keyword>
<dbReference type="InterPro" id="IPR036010">
    <property type="entry name" value="2Fe-2S_ferredoxin-like_sf"/>
</dbReference>
<accession>A0A1I7LPD3</accession>
<keyword evidence="2" id="KW-0001">2Fe-2S</keyword>
<dbReference type="CDD" id="cd06185">
    <property type="entry name" value="PDR_like"/>
    <property type="match status" value="1"/>
</dbReference>
<dbReference type="EMBL" id="FPBO01000034">
    <property type="protein sequence ID" value="SFV11577.1"/>
    <property type="molecule type" value="Genomic_DNA"/>
</dbReference>
<evidence type="ECO:0000256" key="4">
    <source>
        <dbReference type="ARBA" id="ARBA00023002"/>
    </source>
</evidence>
<proteinExistence type="predicted"/>
<keyword evidence="10" id="KW-1185">Reference proteome</keyword>
<dbReference type="Gene3D" id="3.40.50.80">
    <property type="entry name" value="Nucleotide-binding domain of ferredoxin-NADP reductase (FNR) module"/>
    <property type="match status" value="1"/>
</dbReference>
<evidence type="ECO:0000256" key="5">
    <source>
        <dbReference type="ARBA" id="ARBA00023004"/>
    </source>
</evidence>
<dbReference type="InterPro" id="IPR006058">
    <property type="entry name" value="2Fe2S_fd_BS"/>
</dbReference>
<dbReference type="GO" id="GO:0051537">
    <property type="term" value="F:2 iron, 2 sulfur cluster binding"/>
    <property type="evidence" value="ECO:0007669"/>
    <property type="project" value="UniProtKB-KW"/>
</dbReference>
<keyword evidence="1" id="KW-0285">Flavoprotein</keyword>
<dbReference type="PROSITE" id="PS00197">
    <property type="entry name" value="2FE2S_FER_1"/>
    <property type="match status" value="1"/>
</dbReference>
<organism evidence="9 10">
    <name type="scientific">Pseudoduganella namucuonensis</name>
    <dbReference type="NCBI Taxonomy" id="1035707"/>
    <lineage>
        <taxon>Bacteria</taxon>
        <taxon>Pseudomonadati</taxon>
        <taxon>Pseudomonadota</taxon>
        <taxon>Betaproteobacteria</taxon>
        <taxon>Burkholderiales</taxon>
        <taxon>Oxalobacteraceae</taxon>
        <taxon>Telluria group</taxon>
        <taxon>Pseudoduganella</taxon>
    </lineage>
</organism>
<dbReference type="PROSITE" id="PS51085">
    <property type="entry name" value="2FE2S_FER_2"/>
    <property type="match status" value="1"/>
</dbReference>
<dbReference type="Proteomes" id="UP000199391">
    <property type="component" value="Unassembled WGS sequence"/>
</dbReference>
<dbReference type="OrthoDB" id="544091at2"/>
<gene>
    <name evidence="9" type="ORF">SAMN05216552_103440</name>
</gene>
<dbReference type="InterPro" id="IPR017938">
    <property type="entry name" value="Riboflavin_synthase-like_b-brl"/>
</dbReference>
<dbReference type="Gene3D" id="3.10.20.30">
    <property type="match status" value="1"/>
</dbReference>
<keyword evidence="3" id="KW-0479">Metal-binding</keyword>
<dbReference type="GO" id="GO:0032259">
    <property type="term" value="P:methylation"/>
    <property type="evidence" value="ECO:0007669"/>
    <property type="project" value="UniProtKB-KW"/>
</dbReference>
<dbReference type="RefSeq" id="WP_093558821.1">
    <property type="nucleotide sequence ID" value="NZ_FPBO01000034.1"/>
</dbReference>
<dbReference type="PRINTS" id="PR00409">
    <property type="entry name" value="PHDIOXRDTASE"/>
</dbReference>
<keyword evidence="9" id="KW-0489">Methyltransferase</keyword>
<keyword evidence="5" id="KW-0408">Iron</keyword>
<dbReference type="InterPro" id="IPR012675">
    <property type="entry name" value="Beta-grasp_dom_sf"/>
</dbReference>
<evidence type="ECO:0000256" key="6">
    <source>
        <dbReference type="ARBA" id="ARBA00023014"/>
    </source>
</evidence>
<dbReference type="InterPro" id="IPR017927">
    <property type="entry name" value="FAD-bd_FR_type"/>
</dbReference>
<feature type="domain" description="2Fe-2S ferredoxin-type" evidence="7">
    <location>
        <begin position="232"/>
        <end position="317"/>
    </location>
</feature>
<reference evidence="10" key="1">
    <citation type="submission" date="2016-10" db="EMBL/GenBank/DDBJ databases">
        <authorList>
            <person name="Varghese N."/>
            <person name="Submissions S."/>
        </authorList>
    </citation>
    <scope>NUCLEOTIDE SEQUENCE [LARGE SCALE GENOMIC DNA]</scope>
    <source>
        <strain evidence="10">CGMCC 1.11014</strain>
    </source>
</reference>
<dbReference type="GO" id="GO:0046872">
    <property type="term" value="F:metal ion binding"/>
    <property type="evidence" value="ECO:0007669"/>
    <property type="project" value="UniProtKB-KW"/>
</dbReference>
<dbReference type="PANTHER" id="PTHR47354:SF1">
    <property type="entry name" value="CARNITINE MONOOXYGENASE REDUCTASE SUBUNIT"/>
    <property type="match status" value="1"/>
</dbReference>
<feature type="domain" description="FAD-binding FR-type" evidence="8">
    <location>
        <begin position="1"/>
        <end position="100"/>
    </location>
</feature>
<sequence>MIEVIVTGRRDEADGICSFELAAADGVALPPFEPGAHIDVHLDGGLVRQYSLCPGPGQAGRYLLGVLREPVSRGGSAAMHALKTGQRLHISAPRNHFPLARDAQRHVLFAGGIGITPLLAMAEHLAASGCDFALHYCARAASRMAFAERIRAGIVGERATFHADDGGPQQKLDLDAALGEPREGVHVYVCGPGGFMDWVLSGARARGWPEDRLHKEYFAAPSQPAGARDQPFEVQIGRGGAIHTVPAGLSVLEVLARNGIDIPVSCEQGVCGTCLTRVLEGTPEHRDVFLTDQERAANDSFTPCCSRARSARLVLDL</sequence>
<evidence type="ECO:0000256" key="1">
    <source>
        <dbReference type="ARBA" id="ARBA00022630"/>
    </source>
</evidence>
<protein>
    <submittedName>
        <fullName evidence="9">Vanillate O-demethylase ferredoxin subunit</fullName>
    </submittedName>
</protein>
<dbReference type="STRING" id="1035707.SAMN05216552_103440"/>
<dbReference type="InterPro" id="IPR001041">
    <property type="entry name" value="2Fe-2S_ferredoxin-type"/>
</dbReference>
<dbReference type="PROSITE" id="PS51384">
    <property type="entry name" value="FAD_FR"/>
    <property type="match status" value="1"/>
</dbReference>
<keyword evidence="6" id="KW-0411">Iron-sulfur</keyword>
<dbReference type="SUPFAM" id="SSF52343">
    <property type="entry name" value="Ferredoxin reductase-like, C-terminal NADP-linked domain"/>
    <property type="match status" value="1"/>
</dbReference>
<evidence type="ECO:0000259" key="7">
    <source>
        <dbReference type="PROSITE" id="PS51085"/>
    </source>
</evidence>
<name>A0A1I7LPD3_9BURK</name>